<dbReference type="GO" id="GO:0003677">
    <property type="term" value="F:DNA binding"/>
    <property type="evidence" value="ECO:0007669"/>
    <property type="project" value="InterPro"/>
</dbReference>
<dbReference type="PROSITE" id="PS50943">
    <property type="entry name" value="HTH_CROC1"/>
    <property type="match status" value="1"/>
</dbReference>
<protein>
    <submittedName>
        <fullName evidence="2">Helix-turn-helix transcriptional regulator</fullName>
    </submittedName>
</protein>
<dbReference type="Pfam" id="PF01381">
    <property type="entry name" value="HTH_3"/>
    <property type="match status" value="1"/>
</dbReference>
<dbReference type="OrthoDB" id="8241469at2"/>
<gene>
    <name evidence="2" type="ORF">FAA97_04395</name>
</gene>
<dbReference type="EMBL" id="STGV01000001">
    <property type="protein sequence ID" value="THV25439.1"/>
    <property type="molecule type" value="Genomic_DNA"/>
</dbReference>
<evidence type="ECO:0000259" key="1">
    <source>
        <dbReference type="PROSITE" id="PS50943"/>
    </source>
</evidence>
<reference evidence="2 3" key="1">
    <citation type="submission" date="2019-04" db="EMBL/GenBank/DDBJ databases">
        <title>Genome sequence of strain shin9-1.</title>
        <authorList>
            <person name="Gao J."/>
            <person name="Sun J."/>
        </authorList>
    </citation>
    <scope>NUCLEOTIDE SEQUENCE [LARGE SCALE GENOMIC DNA]</scope>
    <source>
        <strain evidence="3">shin9-1</strain>
    </source>
</reference>
<proteinExistence type="predicted"/>
<accession>A0A4S8PBH7</accession>
<feature type="domain" description="HTH cro/C1-type" evidence="1">
    <location>
        <begin position="24"/>
        <end position="70"/>
    </location>
</feature>
<evidence type="ECO:0000313" key="3">
    <source>
        <dbReference type="Proteomes" id="UP000308828"/>
    </source>
</evidence>
<dbReference type="SMART" id="SM00530">
    <property type="entry name" value="HTH_XRE"/>
    <property type="match status" value="1"/>
</dbReference>
<dbReference type="Gene3D" id="1.10.260.40">
    <property type="entry name" value="lambda repressor-like DNA-binding domains"/>
    <property type="match status" value="1"/>
</dbReference>
<dbReference type="Proteomes" id="UP000308828">
    <property type="component" value="Unassembled WGS sequence"/>
</dbReference>
<dbReference type="CDD" id="cd00093">
    <property type="entry name" value="HTH_XRE"/>
    <property type="match status" value="1"/>
</dbReference>
<dbReference type="InterPro" id="IPR010982">
    <property type="entry name" value="Lambda_DNA-bd_dom_sf"/>
</dbReference>
<keyword evidence="3" id="KW-1185">Reference proteome</keyword>
<sequence length="93" mass="10128">MQMQRVYEVSEFGQLCKRGRSPFGMTRPEMARKLGVSPTYVSDVESGKFSPSEGYICAITGLLGLSTAEVKAAIEADKITKDTEATSHPIARL</sequence>
<comment type="caution">
    <text evidence="2">The sequence shown here is derived from an EMBL/GenBank/DDBJ whole genome shotgun (WGS) entry which is preliminary data.</text>
</comment>
<organism evidence="2 3">
    <name type="scientific">Peteryoungia ipomoeae</name>
    <dbReference type="NCBI Taxonomy" id="1210932"/>
    <lineage>
        <taxon>Bacteria</taxon>
        <taxon>Pseudomonadati</taxon>
        <taxon>Pseudomonadota</taxon>
        <taxon>Alphaproteobacteria</taxon>
        <taxon>Hyphomicrobiales</taxon>
        <taxon>Rhizobiaceae</taxon>
        <taxon>Peteryoungia</taxon>
    </lineage>
</organism>
<dbReference type="SUPFAM" id="SSF47413">
    <property type="entry name" value="lambda repressor-like DNA-binding domains"/>
    <property type="match status" value="1"/>
</dbReference>
<name>A0A4S8PBH7_9HYPH</name>
<evidence type="ECO:0000313" key="2">
    <source>
        <dbReference type="EMBL" id="THV25439.1"/>
    </source>
</evidence>
<dbReference type="AlphaFoldDB" id="A0A4S8PBH7"/>
<dbReference type="InterPro" id="IPR001387">
    <property type="entry name" value="Cro/C1-type_HTH"/>
</dbReference>